<dbReference type="FunFam" id="3.30.2040.10:FF:000001">
    <property type="entry name" value="D-glutamate cyclase, mitochondrial"/>
    <property type="match status" value="1"/>
</dbReference>
<dbReference type="HAMAP" id="MF_01830">
    <property type="entry name" value="Hydro_lyase"/>
    <property type="match status" value="1"/>
</dbReference>
<dbReference type="EC" id="4.2.1.-" evidence="3"/>
<comment type="similarity">
    <text evidence="1 3">Belongs to the D-glutamate cyclase family.</text>
</comment>
<name>H1S183_9BURK</name>
<evidence type="ECO:0000256" key="3">
    <source>
        <dbReference type="HAMAP-Rule" id="MF_01830"/>
    </source>
</evidence>
<accession>H1S183</accession>
<dbReference type="PANTHER" id="PTHR32022:SF10">
    <property type="entry name" value="D-GLUTAMATE CYCLASE, MITOCHONDRIAL"/>
    <property type="match status" value="1"/>
</dbReference>
<dbReference type="SUPFAM" id="SSF160920">
    <property type="entry name" value="PSTPO5379-like"/>
    <property type="match status" value="1"/>
</dbReference>
<dbReference type="NCBIfam" id="NF003969">
    <property type="entry name" value="PRK05463.1"/>
    <property type="match status" value="1"/>
</dbReference>
<proteinExistence type="inferred from homology"/>
<dbReference type="Gene3D" id="3.40.1640.10">
    <property type="entry name" value="PSTPO5379-like"/>
    <property type="match status" value="1"/>
</dbReference>
<dbReference type="PANTHER" id="PTHR32022">
    <property type="entry name" value="D-GLUTAMATE CYCLASE, MITOCHONDRIAL"/>
    <property type="match status" value="1"/>
</dbReference>
<evidence type="ECO:0000256" key="2">
    <source>
        <dbReference type="ARBA" id="ARBA00023239"/>
    </source>
</evidence>
<dbReference type="InterPro" id="IPR009906">
    <property type="entry name" value="D-Glu_cyclase"/>
</dbReference>
<sequence>MTARNRSMEMETGIHAAAGLAPGWAATPGGARAGIRSGRYNGNTSGMAPPGHGQGNLMILPKAWAEDFLGYCRANPVPCPLIGMTEAGSPAVPMLGADIDLRTDVPRYRVWRHGELVEERDDIAALWQDDFVGFVLGCSLSFEDALERAGLRVRHVDEGKIVPMYRTSIQTTRVGAFHGPMVVSMRPYTPEQAAIASAVCARLPGAHGAPVHMGDPAAIGIADIDRPDEGEPTAILAGEIPVFWGCGVTPQAAAMMARPPLCITHAPGHMLVCDVPADALRLLFAQGDEV</sequence>
<dbReference type="EMBL" id="AHJE01000016">
    <property type="protein sequence ID" value="EHP43696.1"/>
    <property type="molecule type" value="Genomic_DNA"/>
</dbReference>
<dbReference type="InterPro" id="IPR016938">
    <property type="entry name" value="UPF0317"/>
</dbReference>
<reference evidence="4 5" key="1">
    <citation type="journal article" date="2012" name="J. Bacteriol.">
        <title>De Novo Genome Project of Cupriavidus basilensis OR16.</title>
        <authorList>
            <person name="Cserhati M."/>
            <person name="Kriszt B."/>
            <person name="Szoboszlay S."/>
            <person name="Toth A."/>
            <person name="Szabo I."/>
            <person name="Tancsics A."/>
            <person name="Nagy I."/>
            <person name="Horvath B."/>
            <person name="Nagy I."/>
            <person name="Kukolya J."/>
        </authorList>
    </citation>
    <scope>NUCLEOTIDE SEQUENCE [LARGE SCALE GENOMIC DNA]</scope>
    <source>
        <strain evidence="4 5">OR16</strain>
    </source>
</reference>
<protein>
    <recommendedName>
        <fullName evidence="3">Putative hydro-lyase OR16_06284</fullName>
        <ecNumber evidence="3">4.2.1.-</ecNumber>
    </recommendedName>
</protein>
<keyword evidence="2 3" id="KW-0456">Lyase</keyword>
<dbReference type="GO" id="GO:0016829">
    <property type="term" value="F:lyase activity"/>
    <property type="evidence" value="ECO:0007669"/>
    <property type="project" value="UniProtKB-KW"/>
</dbReference>
<dbReference type="PATRIC" id="fig|1127483.3.peg.1254"/>
<evidence type="ECO:0000313" key="4">
    <source>
        <dbReference type="EMBL" id="EHP43696.1"/>
    </source>
</evidence>
<dbReference type="InterPro" id="IPR038021">
    <property type="entry name" value="Putative_hydro-lyase"/>
</dbReference>
<evidence type="ECO:0000313" key="5">
    <source>
        <dbReference type="Proteomes" id="UP000005808"/>
    </source>
</evidence>
<dbReference type="Proteomes" id="UP000005808">
    <property type="component" value="Unassembled WGS sequence"/>
</dbReference>
<dbReference type="AlphaFoldDB" id="H1S183"/>
<dbReference type="Pfam" id="PF07286">
    <property type="entry name" value="D-Glu_cyclase"/>
    <property type="match status" value="1"/>
</dbReference>
<evidence type="ECO:0000256" key="1">
    <source>
        <dbReference type="ARBA" id="ARBA00007896"/>
    </source>
</evidence>
<comment type="caution">
    <text evidence="4">The sequence shown here is derived from an EMBL/GenBank/DDBJ whole genome shotgun (WGS) entry which is preliminary data.</text>
</comment>
<organism evidence="4 5">
    <name type="scientific">Cupriavidus basilensis OR16</name>
    <dbReference type="NCBI Taxonomy" id="1127483"/>
    <lineage>
        <taxon>Bacteria</taxon>
        <taxon>Pseudomonadati</taxon>
        <taxon>Pseudomonadota</taxon>
        <taxon>Betaproteobacteria</taxon>
        <taxon>Burkholderiales</taxon>
        <taxon>Burkholderiaceae</taxon>
        <taxon>Cupriavidus</taxon>
    </lineage>
</organism>
<gene>
    <name evidence="4" type="ORF">OR16_06284</name>
</gene>
<dbReference type="Gene3D" id="3.30.2040.10">
    <property type="entry name" value="PSTPO5379-like domain"/>
    <property type="match status" value="1"/>
</dbReference>
<dbReference type="PIRSF" id="PIRSF029755">
    <property type="entry name" value="UCP029755"/>
    <property type="match status" value="1"/>
</dbReference>